<feature type="compositionally biased region" description="Basic and acidic residues" evidence="1">
    <location>
        <begin position="1"/>
        <end position="24"/>
    </location>
</feature>
<dbReference type="EnsemblPlants" id="OB09G18820.1">
    <property type="protein sequence ID" value="OB09G18820.1"/>
    <property type="gene ID" value="OB09G18820"/>
</dbReference>
<protein>
    <submittedName>
        <fullName evidence="2">Uncharacterized protein</fullName>
    </submittedName>
</protein>
<feature type="region of interest" description="Disordered" evidence="1">
    <location>
        <begin position="265"/>
        <end position="284"/>
    </location>
</feature>
<feature type="compositionally biased region" description="Basic residues" evidence="1">
    <location>
        <begin position="75"/>
        <end position="86"/>
    </location>
</feature>
<dbReference type="OMA" id="THRIRQT"/>
<keyword evidence="3" id="KW-1185">Reference proteome</keyword>
<evidence type="ECO:0000256" key="1">
    <source>
        <dbReference type="SAM" id="MobiDB-lite"/>
    </source>
</evidence>
<dbReference type="AlphaFoldDB" id="J3MY03"/>
<reference evidence="2" key="1">
    <citation type="journal article" date="2013" name="Nat. Commun.">
        <title>Whole-genome sequencing of Oryza brachyantha reveals mechanisms underlying Oryza genome evolution.</title>
        <authorList>
            <person name="Chen J."/>
            <person name="Huang Q."/>
            <person name="Gao D."/>
            <person name="Wang J."/>
            <person name="Lang Y."/>
            <person name="Liu T."/>
            <person name="Li B."/>
            <person name="Bai Z."/>
            <person name="Luis Goicoechea J."/>
            <person name="Liang C."/>
            <person name="Chen C."/>
            <person name="Zhang W."/>
            <person name="Sun S."/>
            <person name="Liao Y."/>
            <person name="Zhang X."/>
            <person name="Yang L."/>
            <person name="Song C."/>
            <person name="Wang M."/>
            <person name="Shi J."/>
            <person name="Liu G."/>
            <person name="Liu J."/>
            <person name="Zhou H."/>
            <person name="Zhou W."/>
            <person name="Yu Q."/>
            <person name="An N."/>
            <person name="Chen Y."/>
            <person name="Cai Q."/>
            <person name="Wang B."/>
            <person name="Liu B."/>
            <person name="Min J."/>
            <person name="Huang Y."/>
            <person name="Wu H."/>
            <person name="Li Z."/>
            <person name="Zhang Y."/>
            <person name="Yin Y."/>
            <person name="Song W."/>
            <person name="Jiang J."/>
            <person name="Jackson S.A."/>
            <person name="Wing R.A."/>
            <person name="Wang J."/>
            <person name="Chen M."/>
        </authorList>
    </citation>
    <scope>NUCLEOTIDE SEQUENCE [LARGE SCALE GENOMIC DNA]</scope>
    <source>
        <strain evidence="2">cv. IRGC 101232</strain>
    </source>
</reference>
<organism evidence="2">
    <name type="scientific">Oryza brachyantha</name>
    <name type="common">malo sina</name>
    <dbReference type="NCBI Taxonomy" id="4533"/>
    <lineage>
        <taxon>Eukaryota</taxon>
        <taxon>Viridiplantae</taxon>
        <taxon>Streptophyta</taxon>
        <taxon>Embryophyta</taxon>
        <taxon>Tracheophyta</taxon>
        <taxon>Spermatophyta</taxon>
        <taxon>Magnoliopsida</taxon>
        <taxon>Liliopsida</taxon>
        <taxon>Poales</taxon>
        <taxon>Poaceae</taxon>
        <taxon>BOP clade</taxon>
        <taxon>Oryzoideae</taxon>
        <taxon>Oryzeae</taxon>
        <taxon>Oryzinae</taxon>
        <taxon>Oryza</taxon>
    </lineage>
</organism>
<proteinExistence type="predicted"/>
<feature type="region of interest" description="Disordered" evidence="1">
    <location>
        <begin position="1"/>
        <end position="249"/>
    </location>
</feature>
<feature type="compositionally biased region" description="Basic and acidic residues" evidence="1">
    <location>
        <begin position="197"/>
        <end position="210"/>
    </location>
</feature>
<feature type="compositionally biased region" description="Basic residues" evidence="1">
    <location>
        <begin position="178"/>
        <end position="194"/>
    </location>
</feature>
<evidence type="ECO:0000313" key="2">
    <source>
        <dbReference type="EnsemblPlants" id="OB09G18820.1"/>
    </source>
</evidence>
<dbReference type="Gramene" id="OB09G18820.1">
    <property type="protein sequence ID" value="OB09G18820.1"/>
    <property type="gene ID" value="OB09G18820"/>
</dbReference>
<dbReference type="Proteomes" id="UP000006038">
    <property type="component" value="Chromosome 9"/>
</dbReference>
<feature type="compositionally biased region" description="Basic residues" evidence="1">
    <location>
        <begin position="146"/>
        <end position="171"/>
    </location>
</feature>
<dbReference type="HOGENOM" id="CLU_805047_0_0_1"/>
<accession>J3MY03</accession>
<evidence type="ECO:0000313" key="3">
    <source>
        <dbReference type="Proteomes" id="UP000006038"/>
    </source>
</evidence>
<reference evidence="2" key="2">
    <citation type="submission" date="2013-04" db="UniProtKB">
        <authorList>
            <consortium name="EnsemblPlants"/>
        </authorList>
    </citation>
    <scope>IDENTIFICATION</scope>
</reference>
<name>J3MY03_ORYBR</name>
<sequence>MRELGLLRGPEPRHLDGADGRGGEDDQGPLQACARAEVPRVRQQGAQRRRRPGREGGEPGLGEHLLRAPPPGVQPRRRPRPRRRLPAGHEAVRGGAGGPGGAAARPALREPRPGEGLPHAGLPWPRRRPHLRHQGQQLPAVPAPRPRQRPPRPHRRRRHHPSLPGRPRRRPPAAQGRRVGRRAARAPLHRRQPRRPAGGDHQRQVQERDAPGGGAGRRQPDVHRVVLQSRQRRRHLPGAGAGGEGRRRDVPQVRVRGLHEAVRAPQVRGQGAQVRGLQGHGDRDPQPHCHRLIDDLVRSVLCLCAWTVFRRQFVTHRIRQTVRVVHSGLNKRACEPGVDMNRLCV</sequence>